<dbReference type="RefSeq" id="WP_189644196.1">
    <property type="nucleotide sequence ID" value="NZ_BNAL01000077.1"/>
</dbReference>
<accession>A0ABQ3KES0</accession>
<reference evidence="2" key="1">
    <citation type="journal article" date="2019" name="Int. J. Syst. Evol. Microbiol.">
        <title>The Global Catalogue of Microorganisms (GCM) 10K type strain sequencing project: providing services to taxonomists for standard genome sequencing and annotation.</title>
        <authorList>
            <consortium name="The Broad Institute Genomics Platform"/>
            <consortium name="The Broad Institute Genome Sequencing Center for Infectious Disease"/>
            <person name="Wu L."/>
            <person name="Ma J."/>
        </authorList>
    </citation>
    <scope>NUCLEOTIDE SEQUENCE [LARGE SCALE GENOMIC DNA]</scope>
    <source>
        <strain evidence="2">CGMCC 1.18439</strain>
    </source>
</reference>
<comment type="caution">
    <text evidence="1">The sequence shown here is derived from an EMBL/GenBank/DDBJ whole genome shotgun (WGS) entry which is preliminary data.</text>
</comment>
<sequence length="221" mass="23901">MPSISTIFSPTLSAQWREYFSLLNSLRGSAIWRHEEDGESRPNGGQRPPRFVAVVDDAAHFARFQAQAEALADLNTKWPVQCFDEVWGWGRVSVGSGSRSQRLEAGLPADIGEVSTKELDKVAGVIAILEASGHWAAVADGRLMVTPGPAGLTARLGSGRAFRLAAWSESGEQLHSKLSVGVVVCRGVLRGIEDTTGRPRKQRADALPKLTNWAGVNLYQP</sequence>
<name>A0ABQ3KES0_9DEIO</name>
<keyword evidence="2" id="KW-1185">Reference proteome</keyword>
<organism evidence="1 2">
    <name type="scientific">Deinococcus piscis</name>
    <dbReference type="NCBI Taxonomy" id="394230"/>
    <lineage>
        <taxon>Bacteria</taxon>
        <taxon>Thermotogati</taxon>
        <taxon>Deinococcota</taxon>
        <taxon>Deinococci</taxon>
        <taxon>Deinococcales</taxon>
        <taxon>Deinococcaceae</taxon>
        <taxon>Deinococcus</taxon>
    </lineage>
</organism>
<protein>
    <submittedName>
        <fullName evidence="1">Uncharacterized protein</fullName>
    </submittedName>
</protein>
<proteinExistence type="predicted"/>
<evidence type="ECO:0000313" key="1">
    <source>
        <dbReference type="EMBL" id="GHG13094.1"/>
    </source>
</evidence>
<dbReference type="EMBL" id="BNAL01000077">
    <property type="protein sequence ID" value="GHG13094.1"/>
    <property type="molecule type" value="Genomic_DNA"/>
</dbReference>
<evidence type="ECO:0000313" key="2">
    <source>
        <dbReference type="Proteomes" id="UP000632154"/>
    </source>
</evidence>
<dbReference type="Proteomes" id="UP000632154">
    <property type="component" value="Unassembled WGS sequence"/>
</dbReference>
<gene>
    <name evidence="1" type="ORF">GCM10017783_26130</name>
</gene>